<reference evidence="2 3" key="1">
    <citation type="submission" date="2019-12" db="EMBL/GenBank/DDBJ databases">
        <authorList>
            <person name="Alioto T."/>
            <person name="Alioto T."/>
            <person name="Gomez Garrido J."/>
        </authorList>
    </citation>
    <scope>NUCLEOTIDE SEQUENCE [LARGE SCALE GENOMIC DNA]</scope>
</reference>
<comment type="caution">
    <text evidence="2">The sequence shown here is derived from an EMBL/GenBank/DDBJ whole genome shotgun (WGS) entry which is preliminary data.</text>
</comment>
<name>A0A8S0PKQ8_OLEEU</name>
<evidence type="ECO:0000256" key="1">
    <source>
        <dbReference type="SAM" id="MobiDB-lite"/>
    </source>
</evidence>
<gene>
    <name evidence="2" type="ORF">OLEA9_A026931</name>
</gene>
<dbReference type="Gramene" id="OE9A026931T1">
    <property type="protein sequence ID" value="OE9A026931C1"/>
    <property type="gene ID" value="OE9A026931"/>
</dbReference>
<evidence type="ECO:0000313" key="3">
    <source>
        <dbReference type="Proteomes" id="UP000594638"/>
    </source>
</evidence>
<dbReference type="AlphaFoldDB" id="A0A8S0PKQ8"/>
<protein>
    <submittedName>
        <fullName evidence="2">Uncharacterized protein</fullName>
    </submittedName>
</protein>
<sequence length="97" mass="10823">MVVDSKYIHKGLGKVFNGYCSENTDGLDESNREPRAKSSKNQKGVTLVDPIVNIQNTPLIIDSENSSTVPDREQYNGSNFLETYVGRIFSNQVIQRG</sequence>
<keyword evidence="3" id="KW-1185">Reference proteome</keyword>
<dbReference type="OrthoDB" id="1708397at2759"/>
<organism evidence="2 3">
    <name type="scientific">Olea europaea subsp. europaea</name>
    <dbReference type="NCBI Taxonomy" id="158383"/>
    <lineage>
        <taxon>Eukaryota</taxon>
        <taxon>Viridiplantae</taxon>
        <taxon>Streptophyta</taxon>
        <taxon>Embryophyta</taxon>
        <taxon>Tracheophyta</taxon>
        <taxon>Spermatophyta</taxon>
        <taxon>Magnoliopsida</taxon>
        <taxon>eudicotyledons</taxon>
        <taxon>Gunneridae</taxon>
        <taxon>Pentapetalae</taxon>
        <taxon>asterids</taxon>
        <taxon>lamiids</taxon>
        <taxon>Lamiales</taxon>
        <taxon>Oleaceae</taxon>
        <taxon>Oleeae</taxon>
        <taxon>Olea</taxon>
    </lineage>
</organism>
<dbReference type="Proteomes" id="UP000594638">
    <property type="component" value="Unassembled WGS sequence"/>
</dbReference>
<feature type="region of interest" description="Disordered" evidence="1">
    <location>
        <begin position="23"/>
        <end position="44"/>
    </location>
</feature>
<dbReference type="EMBL" id="CACTIH010000123">
    <property type="protein sequence ID" value="CAA2954741.1"/>
    <property type="molecule type" value="Genomic_DNA"/>
</dbReference>
<accession>A0A8S0PKQ8</accession>
<evidence type="ECO:0000313" key="2">
    <source>
        <dbReference type="EMBL" id="CAA2954741.1"/>
    </source>
</evidence>
<proteinExistence type="predicted"/>